<evidence type="ECO:0000313" key="3">
    <source>
        <dbReference type="Proteomes" id="UP000266861"/>
    </source>
</evidence>
<dbReference type="OrthoDB" id="2427707at2759"/>
<keyword evidence="3" id="KW-1185">Reference proteome</keyword>
<feature type="chain" id="PRO_5017460769" evidence="1">
    <location>
        <begin position="25"/>
        <end position="136"/>
    </location>
</feature>
<gene>
    <name evidence="2" type="ORF">Glove_23g92</name>
</gene>
<comment type="caution">
    <text evidence="2">The sequence shown here is derived from an EMBL/GenBank/DDBJ whole genome shotgun (WGS) entry which is preliminary data.</text>
</comment>
<sequence>MNQKITFPTILVAFSVFFICLTNASPVELSPRSPGQVAYVDFTNPILGRVTVTELWGRVCRITGQFNTGFVDRTSKYEFQISGSARQPIDSAIIFPPGTAPFQFDVKDKTIAYFIGKTLSILRNGVVIEKRPIILV</sequence>
<evidence type="ECO:0000313" key="2">
    <source>
        <dbReference type="EMBL" id="RHZ88389.1"/>
    </source>
</evidence>
<organism evidence="2 3">
    <name type="scientific">Diversispora epigaea</name>
    <dbReference type="NCBI Taxonomy" id="1348612"/>
    <lineage>
        <taxon>Eukaryota</taxon>
        <taxon>Fungi</taxon>
        <taxon>Fungi incertae sedis</taxon>
        <taxon>Mucoromycota</taxon>
        <taxon>Glomeromycotina</taxon>
        <taxon>Glomeromycetes</taxon>
        <taxon>Diversisporales</taxon>
        <taxon>Diversisporaceae</taxon>
        <taxon>Diversispora</taxon>
    </lineage>
</organism>
<name>A0A397JJ42_9GLOM</name>
<reference evidence="2 3" key="1">
    <citation type="submission" date="2018-08" db="EMBL/GenBank/DDBJ databases">
        <title>Genome and evolution of the arbuscular mycorrhizal fungus Diversispora epigaea (formerly Glomus versiforme) and its bacterial endosymbionts.</title>
        <authorList>
            <person name="Sun X."/>
            <person name="Fei Z."/>
            <person name="Harrison M."/>
        </authorList>
    </citation>
    <scope>NUCLEOTIDE SEQUENCE [LARGE SCALE GENOMIC DNA]</scope>
    <source>
        <strain evidence="2 3">IT104</strain>
    </source>
</reference>
<accession>A0A397JJ42</accession>
<feature type="signal peptide" evidence="1">
    <location>
        <begin position="1"/>
        <end position="24"/>
    </location>
</feature>
<dbReference type="EMBL" id="PQFF01000021">
    <property type="protein sequence ID" value="RHZ88389.1"/>
    <property type="molecule type" value="Genomic_DNA"/>
</dbReference>
<dbReference type="Proteomes" id="UP000266861">
    <property type="component" value="Unassembled WGS sequence"/>
</dbReference>
<dbReference type="AlphaFoldDB" id="A0A397JJ42"/>
<proteinExistence type="predicted"/>
<protein>
    <submittedName>
        <fullName evidence="2">Uncharacterized protein</fullName>
    </submittedName>
</protein>
<evidence type="ECO:0000256" key="1">
    <source>
        <dbReference type="SAM" id="SignalP"/>
    </source>
</evidence>
<keyword evidence="1" id="KW-0732">Signal</keyword>